<dbReference type="HAMAP" id="MF_01633">
    <property type="entry name" value="QueC"/>
    <property type="match status" value="1"/>
</dbReference>
<proteinExistence type="inferred from homology"/>
<feature type="binding site" evidence="10">
    <location>
        <position position="207"/>
    </location>
    <ligand>
        <name>Zn(2+)</name>
        <dbReference type="ChEBI" id="CHEBI:29105"/>
    </ligand>
</feature>
<dbReference type="STRING" id="467200.SSRG_01924"/>
<keyword evidence="4 10" id="KW-0547">Nucleotide-binding</keyword>
<dbReference type="UniPathway" id="UPA00391"/>
<keyword evidence="6 10" id="KW-0067">ATP-binding</keyword>
<dbReference type="GO" id="GO:0005524">
    <property type="term" value="F:ATP binding"/>
    <property type="evidence" value="ECO:0007669"/>
    <property type="project" value="UniProtKB-UniRule"/>
</dbReference>
<keyword evidence="3 10" id="KW-0479">Metal-binding</keyword>
<dbReference type="HOGENOM" id="CLU_081854_1_1_11"/>
<reference evidence="11" key="1">
    <citation type="submission" date="2009-02" db="EMBL/GenBank/DDBJ databases">
        <title>Annotation of Streptomyces griseoflavus strain Tu4000.</title>
        <authorList>
            <consortium name="The Broad Institute Genome Sequencing Platform"/>
            <consortium name="Broad Institute Microbial Sequencing Center"/>
            <person name="Fischbach M."/>
            <person name="Godfrey P."/>
            <person name="Ward D."/>
            <person name="Young S."/>
            <person name="Zeng Q."/>
            <person name="Koehrsen M."/>
            <person name="Alvarado L."/>
            <person name="Berlin A.M."/>
            <person name="Bochicchio J."/>
            <person name="Borenstein D."/>
            <person name="Chapman S.B."/>
            <person name="Chen Z."/>
            <person name="Engels R."/>
            <person name="Freedman E."/>
            <person name="Gellesch M."/>
            <person name="Goldberg J."/>
            <person name="Griggs A."/>
            <person name="Gujja S."/>
            <person name="Heilman E.R."/>
            <person name="Heiman D.I."/>
            <person name="Hepburn T.A."/>
            <person name="Howarth C."/>
            <person name="Jen D."/>
            <person name="Larson L."/>
            <person name="Lewis B."/>
            <person name="Mehta T."/>
            <person name="Park D."/>
            <person name="Pearson M."/>
            <person name="Richards J."/>
            <person name="Roberts A."/>
            <person name="Saif S."/>
            <person name="Shea T.D."/>
            <person name="Shenoy N."/>
            <person name="Sisk P."/>
            <person name="Stolte C."/>
            <person name="Sykes S.N."/>
            <person name="Thomson T."/>
            <person name="Walk T."/>
            <person name="White J."/>
            <person name="Yandava C."/>
            <person name="Straight P."/>
            <person name="Clardy J."/>
            <person name="Hung D."/>
            <person name="Kolter R."/>
            <person name="Mekalanos J."/>
            <person name="Walker S."/>
            <person name="Walsh C.T."/>
            <person name="Wieland-Brown L.C."/>
            <person name="Haas B."/>
            <person name="Nusbaum C."/>
            <person name="Birren B."/>
        </authorList>
    </citation>
    <scope>NUCLEOTIDE SEQUENCE [LARGE SCALE GENOMIC DNA]</scope>
    <source>
        <strain evidence="11">Tu4000</strain>
    </source>
</reference>
<accession>D9XKX4</accession>
<evidence type="ECO:0000256" key="2">
    <source>
        <dbReference type="ARBA" id="ARBA00022598"/>
    </source>
</evidence>
<dbReference type="PANTHER" id="PTHR42914:SF1">
    <property type="entry name" value="7-CYANO-7-DEAZAGUANINE SYNTHASE"/>
    <property type="match status" value="1"/>
</dbReference>
<evidence type="ECO:0000256" key="4">
    <source>
        <dbReference type="ARBA" id="ARBA00022741"/>
    </source>
</evidence>
<dbReference type="NCBIfam" id="TIGR00364">
    <property type="entry name" value="7-cyano-7-deazaguanine synthase QueC"/>
    <property type="match status" value="1"/>
</dbReference>
<evidence type="ECO:0000256" key="8">
    <source>
        <dbReference type="ARBA" id="ARBA00039149"/>
    </source>
</evidence>
<comment type="cofactor">
    <cofactor evidence="10">
        <name>Zn(2+)</name>
        <dbReference type="ChEBI" id="CHEBI:29105"/>
    </cofactor>
    <text evidence="10">Binds 1 zinc ion per subunit.</text>
</comment>
<dbReference type="Gene3D" id="3.40.50.620">
    <property type="entry name" value="HUPs"/>
    <property type="match status" value="1"/>
</dbReference>
<dbReference type="InterPro" id="IPR014729">
    <property type="entry name" value="Rossmann-like_a/b/a_fold"/>
</dbReference>
<dbReference type="CDD" id="cd01995">
    <property type="entry name" value="QueC-like"/>
    <property type="match status" value="1"/>
</dbReference>
<comment type="similarity">
    <text evidence="7 10">Belongs to the QueC family.</text>
</comment>
<dbReference type="eggNOG" id="COG0603">
    <property type="taxonomic scope" value="Bacteria"/>
</dbReference>
<keyword evidence="12" id="KW-1185">Reference proteome</keyword>
<evidence type="ECO:0000256" key="5">
    <source>
        <dbReference type="ARBA" id="ARBA00022833"/>
    </source>
</evidence>
<dbReference type="PIRSF" id="PIRSF006293">
    <property type="entry name" value="ExsB"/>
    <property type="match status" value="1"/>
</dbReference>
<comment type="function">
    <text evidence="10">Catalyzes the ATP-dependent conversion of 7-carboxy-7-deazaguanine (CDG) to 7-cyano-7-deazaguanine (preQ(0)).</text>
</comment>
<comment type="pathway">
    <text evidence="1 10">Purine metabolism; 7-cyano-7-deazaguanine biosynthesis.</text>
</comment>
<evidence type="ECO:0000256" key="7">
    <source>
        <dbReference type="ARBA" id="ARBA00037993"/>
    </source>
</evidence>
<dbReference type="Pfam" id="PF06508">
    <property type="entry name" value="QueC"/>
    <property type="match status" value="1"/>
</dbReference>
<keyword evidence="2 10" id="KW-0436">Ligase</keyword>
<dbReference type="GO" id="GO:0008270">
    <property type="term" value="F:zinc ion binding"/>
    <property type="evidence" value="ECO:0007669"/>
    <property type="project" value="UniProtKB-UniRule"/>
</dbReference>
<evidence type="ECO:0000256" key="1">
    <source>
        <dbReference type="ARBA" id="ARBA00005061"/>
    </source>
</evidence>
<dbReference type="InterPro" id="IPR018317">
    <property type="entry name" value="QueC"/>
</dbReference>
<dbReference type="RefSeq" id="WP_004925609.1">
    <property type="nucleotide sequence ID" value="NZ_GG657758.1"/>
</dbReference>
<organism evidence="11 12">
    <name type="scientific">Streptomyces griseoflavus Tu4000</name>
    <dbReference type="NCBI Taxonomy" id="467200"/>
    <lineage>
        <taxon>Bacteria</taxon>
        <taxon>Bacillati</taxon>
        <taxon>Actinomycetota</taxon>
        <taxon>Actinomycetes</taxon>
        <taxon>Kitasatosporales</taxon>
        <taxon>Streptomycetaceae</taxon>
        <taxon>Streptomyces</taxon>
    </lineage>
</organism>
<dbReference type="GO" id="GO:0016879">
    <property type="term" value="F:ligase activity, forming carbon-nitrogen bonds"/>
    <property type="evidence" value="ECO:0007669"/>
    <property type="project" value="UniProtKB-UniRule"/>
</dbReference>
<keyword evidence="5 10" id="KW-0862">Zinc</keyword>
<evidence type="ECO:0000256" key="9">
    <source>
        <dbReference type="ARBA" id="ARBA00047890"/>
    </source>
</evidence>
<feature type="binding site" evidence="10">
    <location>
        <begin position="9"/>
        <end position="19"/>
    </location>
    <ligand>
        <name>ATP</name>
        <dbReference type="ChEBI" id="CHEBI:30616"/>
    </ligand>
</feature>
<dbReference type="OrthoDB" id="9789567at2"/>
<sequence length="231" mass="24722">MDRPAIVLLSGGLDSTTVLAIAKDQGFTPYALSFRYGQRHSIELEAAKRVAEVQGVARHVIADIDLRVFGGSALTADIEVPKHESLDDVEDGGVPITYVPARNTIFLSFALAFAETVGASDIFTGVTAVDYSGYPDCRPEYMDAFATMANLATRAGVEGISRMTLHSPLIAMSKADIVREGLRLGVDYSLTSSCYNPDDQGQACGKCDTCLLRLKGFAEAGVTDPVRYQSA</sequence>
<comment type="catalytic activity">
    <reaction evidence="9 10">
        <text>7-carboxy-7-carbaguanine + NH4(+) + 2 ATP = 7-cyano-7-carbaguanine + 2 AMP + 2 diphosphate + 2 H(+)</text>
        <dbReference type="Rhea" id="RHEA:27982"/>
        <dbReference type="ChEBI" id="CHEBI:15378"/>
        <dbReference type="ChEBI" id="CHEBI:28938"/>
        <dbReference type="ChEBI" id="CHEBI:30616"/>
        <dbReference type="ChEBI" id="CHEBI:33019"/>
        <dbReference type="ChEBI" id="CHEBI:45075"/>
        <dbReference type="ChEBI" id="CHEBI:61036"/>
        <dbReference type="ChEBI" id="CHEBI:456215"/>
        <dbReference type="EC" id="6.3.4.20"/>
    </reaction>
</comment>
<dbReference type="GO" id="GO:0008616">
    <property type="term" value="P:tRNA queuosine(34) biosynthetic process"/>
    <property type="evidence" value="ECO:0007669"/>
    <property type="project" value="UniProtKB-UniRule"/>
</dbReference>
<evidence type="ECO:0000313" key="12">
    <source>
        <dbReference type="Proteomes" id="UP000002968"/>
    </source>
</evidence>
<evidence type="ECO:0000256" key="6">
    <source>
        <dbReference type="ARBA" id="ARBA00022840"/>
    </source>
</evidence>
<dbReference type="AlphaFoldDB" id="D9XKX4"/>
<evidence type="ECO:0000256" key="10">
    <source>
        <dbReference type="HAMAP-Rule" id="MF_01633"/>
    </source>
</evidence>
<dbReference type="EC" id="6.3.4.20" evidence="8 10"/>
<dbReference type="Proteomes" id="UP000002968">
    <property type="component" value="Unassembled WGS sequence"/>
</dbReference>
<evidence type="ECO:0000256" key="3">
    <source>
        <dbReference type="ARBA" id="ARBA00022723"/>
    </source>
</evidence>
<name>D9XKX4_9ACTN</name>
<dbReference type="PANTHER" id="PTHR42914">
    <property type="entry name" value="7-CYANO-7-DEAZAGUANINE SYNTHASE"/>
    <property type="match status" value="1"/>
</dbReference>
<gene>
    <name evidence="10" type="primary">queC</name>
    <name evidence="11" type="ORF">SSRG_01924</name>
</gene>
<feature type="binding site" evidence="10">
    <location>
        <position position="210"/>
    </location>
    <ligand>
        <name>Zn(2+)</name>
        <dbReference type="ChEBI" id="CHEBI:29105"/>
    </ligand>
</feature>
<dbReference type="EMBL" id="GG657758">
    <property type="protein sequence ID" value="EFL39120.1"/>
    <property type="molecule type" value="Genomic_DNA"/>
</dbReference>
<evidence type="ECO:0000313" key="11">
    <source>
        <dbReference type="EMBL" id="EFL39120.1"/>
    </source>
</evidence>
<feature type="binding site" evidence="10">
    <location>
        <position position="204"/>
    </location>
    <ligand>
        <name>Zn(2+)</name>
        <dbReference type="ChEBI" id="CHEBI:29105"/>
    </ligand>
</feature>
<feature type="binding site" evidence="10">
    <location>
        <position position="194"/>
    </location>
    <ligand>
        <name>Zn(2+)</name>
        <dbReference type="ChEBI" id="CHEBI:29105"/>
    </ligand>
</feature>
<protein>
    <recommendedName>
        <fullName evidence="8 10">7-cyano-7-deazaguanine synthase</fullName>
        <ecNumber evidence="8 10">6.3.4.20</ecNumber>
    </recommendedName>
    <alternativeName>
        <fullName evidence="10">7-cyano-7-carbaguanine synthase</fullName>
    </alternativeName>
    <alternativeName>
        <fullName evidence="10">PreQ(0) synthase</fullName>
    </alternativeName>
    <alternativeName>
        <fullName evidence="10">Queuosine biosynthesis protein QueC</fullName>
    </alternativeName>
</protein>
<keyword evidence="10" id="KW-0671">Queuosine biosynthesis</keyword>
<dbReference type="SUPFAM" id="SSF52402">
    <property type="entry name" value="Adenine nucleotide alpha hydrolases-like"/>
    <property type="match status" value="1"/>
</dbReference>